<evidence type="ECO:0000313" key="8">
    <source>
        <dbReference type="Proteomes" id="UP000199546"/>
    </source>
</evidence>
<dbReference type="PROSITE" id="PS51736">
    <property type="entry name" value="RECOMBINASES_3"/>
    <property type="match status" value="1"/>
</dbReference>
<reference evidence="8" key="1">
    <citation type="submission" date="2016-10" db="EMBL/GenBank/DDBJ databases">
        <authorList>
            <person name="Varghese N."/>
            <person name="Submissions S."/>
        </authorList>
    </citation>
    <scope>NUCLEOTIDE SEQUENCE [LARGE SCALE GENOMIC DNA]</scope>
    <source>
        <strain evidence="8">DSM 46136</strain>
    </source>
</reference>
<dbReference type="GO" id="GO:0015074">
    <property type="term" value="P:DNA integration"/>
    <property type="evidence" value="ECO:0007669"/>
    <property type="project" value="UniProtKB-KW"/>
</dbReference>
<dbReference type="Gene3D" id="3.40.50.1390">
    <property type="entry name" value="Resolvase, N-terminal catalytic domain"/>
    <property type="match status" value="1"/>
</dbReference>
<dbReference type="PANTHER" id="PTHR30461:SF2">
    <property type="entry name" value="SERINE RECOMBINASE PINE-RELATED"/>
    <property type="match status" value="1"/>
</dbReference>
<dbReference type="InterPro" id="IPR006118">
    <property type="entry name" value="Recombinase_CS"/>
</dbReference>
<dbReference type="OrthoDB" id="3217513at2"/>
<keyword evidence="1" id="KW-0229">DNA integration</keyword>
<evidence type="ECO:0000256" key="4">
    <source>
        <dbReference type="PIRSR" id="PIRSR606118-50"/>
    </source>
</evidence>
<dbReference type="InterPro" id="IPR050639">
    <property type="entry name" value="SSR_resolvase"/>
</dbReference>
<evidence type="ECO:0000313" key="7">
    <source>
        <dbReference type="EMBL" id="SFU07130.1"/>
    </source>
</evidence>
<evidence type="ECO:0000259" key="6">
    <source>
        <dbReference type="PROSITE" id="PS51736"/>
    </source>
</evidence>
<dbReference type="EMBL" id="FPBA01000035">
    <property type="protein sequence ID" value="SFU07130.1"/>
    <property type="molecule type" value="Genomic_DNA"/>
</dbReference>
<feature type="domain" description="Resolvase/invertase-type recombinase catalytic" evidence="6">
    <location>
        <begin position="2"/>
        <end position="149"/>
    </location>
</feature>
<evidence type="ECO:0000256" key="2">
    <source>
        <dbReference type="ARBA" id="ARBA00023125"/>
    </source>
</evidence>
<protein>
    <submittedName>
        <fullName evidence="7">Site-specific DNA recombinase</fullName>
    </submittedName>
</protein>
<feature type="active site" description="O-(5'-phospho-DNA)-serine intermediate" evidence="4 5">
    <location>
        <position position="10"/>
    </location>
</feature>
<dbReference type="Proteomes" id="UP000199546">
    <property type="component" value="Unassembled WGS sequence"/>
</dbReference>
<dbReference type="Pfam" id="PF07508">
    <property type="entry name" value="Recombinase"/>
    <property type="match status" value="1"/>
</dbReference>
<dbReference type="Pfam" id="PF00239">
    <property type="entry name" value="Resolvase"/>
    <property type="match status" value="1"/>
</dbReference>
<accession>A0A1I7D665</accession>
<dbReference type="InterPro" id="IPR006119">
    <property type="entry name" value="Resolv_N"/>
</dbReference>
<dbReference type="STRING" id="1296565.SAMN05660657_05354"/>
<dbReference type="GO" id="GO:0000150">
    <property type="term" value="F:DNA strand exchange activity"/>
    <property type="evidence" value="ECO:0007669"/>
    <property type="project" value="InterPro"/>
</dbReference>
<dbReference type="GO" id="GO:0003677">
    <property type="term" value="F:DNA binding"/>
    <property type="evidence" value="ECO:0007669"/>
    <property type="project" value="UniProtKB-KW"/>
</dbReference>
<evidence type="ECO:0000256" key="1">
    <source>
        <dbReference type="ARBA" id="ARBA00022908"/>
    </source>
</evidence>
<proteinExistence type="predicted"/>
<dbReference type="InterPro" id="IPR036162">
    <property type="entry name" value="Resolvase-like_N_sf"/>
</dbReference>
<dbReference type="SUPFAM" id="SSF53041">
    <property type="entry name" value="Resolvase-like"/>
    <property type="match status" value="1"/>
</dbReference>
<dbReference type="RefSeq" id="WP_093584509.1">
    <property type="nucleotide sequence ID" value="NZ_FPBA01000035.1"/>
</dbReference>
<dbReference type="PANTHER" id="PTHR30461">
    <property type="entry name" value="DNA-INVERTASE FROM LAMBDOID PROPHAGE"/>
    <property type="match status" value="1"/>
</dbReference>
<dbReference type="CDD" id="cd00338">
    <property type="entry name" value="Ser_Recombinase"/>
    <property type="match status" value="1"/>
</dbReference>
<keyword evidence="2" id="KW-0238">DNA-binding</keyword>
<evidence type="ECO:0000256" key="3">
    <source>
        <dbReference type="ARBA" id="ARBA00023172"/>
    </source>
</evidence>
<gene>
    <name evidence="7" type="ORF">SAMN05660657_05354</name>
</gene>
<sequence>MKVVAYVRVSTREQADTGHGVDAQRTELRRQAELRGWQIVAWCEDLGVSGKDMKRDQLTEAVRLVESGQAAALVATKIDRVSRSVADFATLVCRANTKGWALVVLDIGLDLTTPMGKFTANVLCAAAELERDMIAQRTRDGLAAARAKGVKLGGPRSLADDVADRIHELRTDGMTLTGIADRLNGEGVPTARGGARWYPATVRAVLNRQPG</sequence>
<dbReference type="SMART" id="SM00857">
    <property type="entry name" value="Resolvase"/>
    <property type="match status" value="1"/>
</dbReference>
<keyword evidence="3" id="KW-0233">DNA recombination</keyword>
<dbReference type="PROSITE" id="PS00397">
    <property type="entry name" value="RECOMBINASES_1"/>
    <property type="match status" value="1"/>
</dbReference>
<dbReference type="AlphaFoldDB" id="A0A1I7D665"/>
<keyword evidence="8" id="KW-1185">Reference proteome</keyword>
<evidence type="ECO:0000256" key="5">
    <source>
        <dbReference type="PROSITE-ProRule" id="PRU10137"/>
    </source>
</evidence>
<organism evidence="7 8">
    <name type="scientific">Geodermatophilus amargosae</name>
    <dbReference type="NCBI Taxonomy" id="1296565"/>
    <lineage>
        <taxon>Bacteria</taxon>
        <taxon>Bacillati</taxon>
        <taxon>Actinomycetota</taxon>
        <taxon>Actinomycetes</taxon>
        <taxon>Geodermatophilales</taxon>
        <taxon>Geodermatophilaceae</taxon>
        <taxon>Geodermatophilus</taxon>
    </lineage>
</organism>
<name>A0A1I7D665_9ACTN</name>
<dbReference type="InterPro" id="IPR011109">
    <property type="entry name" value="DNA_bind_recombinase_dom"/>
</dbReference>